<reference evidence="5 7" key="1">
    <citation type="submission" date="2017-07" db="EMBL/GenBank/DDBJ databases">
        <title>Tamlnaduibacter salinus (Mi-7) genome sequencing.</title>
        <authorList>
            <person name="Verma A."/>
            <person name="Krishnamurthi S."/>
        </authorList>
    </citation>
    <scope>NUCLEOTIDE SEQUENCE [LARGE SCALE GENOMIC DNA]</scope>
    <source>
        <strain evidence="5 7">Mi-7</strain>
    </source>
</reference>
<dbReference type="PANTHER" id="PTHR45138:SF9">
    <property type="entry name" value="DIGUANYLATE CYCLASE DGCM-RELATED"/>
    <property type="match status" value="1"/>
</dbReference>
<dbReference type="GO" id="GO:0052621">
    <property type="term" value="F:diguanylate cyclase activity"/>
    <property type="evidence" value="ECO:0007669"/>
    <property type="project" value="UniProtKB-EC"/>
</dbReference>
<keyword evidence="7" id="KW-1185">Reference proteome</keyword>
<feature type="transmembrane region" description="Helical" evidence="3">
    <location>
        <begin position="69"/>
        <end position="86"/>
    </location>
</feature>
<dbReference type="InterPro" id="IPR000160">
    <property type="entry name" value="GGDEF_dom"/>
</dbReference>
<feature type="transmembrane region" description="Helical" evidence="3">
    <location>
        <begin position="135"/>
        <end position="152"/>
    </location>
</feature>
<dbReference type="SUPFAM" id="SSF55073">
    <property type="entry name" value="Nucleotide cyclase"/>
    <property type="match status" value="1"/>
</dbReference>
<evidence type="ECO:0000256" key="1">
    <source>
        <dbReference type="ARBA" id="ARBA00012528"/>
    </source>
</evidence>
<comment type="catalytic activity">
    <reaction evidence="2">
        <text>2 GTP = 3',3'-c-di-GMP + 2 diphosphate</text>
        <dbReference type="Rhea" id="RHEA:24898"/>
        <dbReference type="ChEBI" id="CHEBI:33019"/>
        <dbReference type="ChEBI" id="CHEBI:37565"/>
        <dbReference type="ChEBI" id="CHEBI:58805"/>
        <dbReference type="EC" id="2.7.7.65"/>
    </reaction>
</comment>
<evidence type="ECO:0000313" key="7">
    <source>
        <dbReference type="Proteomes" id="UP000218332"/>
    </source>
</evidence>
<reference evidence="6 8" key="2">
    <citation type="submission" date="2018-04" db="EMBL/GenBank/DDBJ databases">
        <title>Genomic Encyclopedia of Type Strains, Phase IV (KMG-IV): sequencing the most valuable type-strain genomes for metagenomic binning, comparative biology and taxonomic classification.</title>
        <authorList>
            <person name="Goeker M."/>
        </authorList>
    </citation>
    <scope>NUCLEOTIDE SEQUENCE [LARGE SCALE GENOMIC DNA]</scope>
    <source>
        <strain evidence="6 8">DSM 28688</strain>
    </source>
</reference>
<dbReference type="SMART" id="SM00267">
    <property type="entry name" value="GGDEF"/>
    <property type="match status" value="1"/>
</dbReference>
<feature type="transmembrane region" description="Helical" evidence="3">
    <location>
        <begin position="36"/>
        <end position="57"/>
    </location>
</feature>
<dbReference type="CDD" id="cd01949">
    <property type="entry name" value="GGDEF"/>
    <property type="match status" value="1"/>
</dbReference>
<dbReference type="EMBL" id="NMPM01000041">
    <property type="protein sequence ID" value="PAV26011.1"/>
    <property type="molecule type" value="Genomic_DNA"/>
</dbReference>
<dbReference type="PROSITE" id="PS50887">
    <property type="entry name" value="GGDEF"/>
    <property type="match status" value="1"/>
</dbReference>
<dbReference type="AlphaFoldDB" id="A0A2A2I1W3"/>
<dbReference type="Gene3D" id="3.30.70.270">
    <property type="match status" value="1"/>
</dbReference>
<dbReference type="OrthoDB" id="6359365at2"/>
<feature type="transmembrane region" description="Helical" evidence="3">
    <location>
        <begin position="98"/>
        <end position="123"/>
    </location>
</feature>
<dbReference type="RefSeq" id="WP_095610903.1">
    <property type="nucleotide sequence ID" value="NZ_NMPM01000041.1"/>
</dbReference>
<dbReference type="InterPro" id="IPR050469">
    <property type="entry name" value="Diguanylate_Cyclase"/>
</dbReference>
<dbReference type="InterPro" id="IPR029787">
    <property type="entry name" value="Nucleotide_cyclase"/>
</dbReference>
<sequence>MTEAQLRTATHGLGYGLTALFMAALALQNLRYGFYGLFYLGAAITLLAACGMLYTIVVRRQQLSARLHLPILSGLTLVTGIAQFAGPHPETSHWLFPLILLNFLILPLWQALILSATLLLALTLRALILMPTPDAVMLILAGAGLVALAAYFNGRHTHMVQSAETLAITDSLTGAHNARFLDETLQKELSRSRATGHPMAVIRLRIDHLAEIGNLHGTTVRQRLRRDVAESLFSIIRAGDTLYALDDDDFFLVLPFTPEEGVRVIVERIRRTIRDGAWPPVGRVTVSLGCTIRQDTDTQADTVMARAESALDRACQEGTDRAWFQAEPEPES</sequence>
<keyword evidence="3" id="KW-0472">Membrane</keyword>
<name>A0A2A2I1W3_9GAMM</name>
<evidence type="ECO:0000259" key="4">
    <source>
        <dbReference type="PROSITE" id="PS50887"/>
    </source>
</evidence>
<proteinExistence type="predicted"/>
<evidence type="ECO:0000256" key="3">
    <source>
        <dbReference type="SAM" id="Phobius"/>
    </source>
</evidence>
<protein>
    <recommendedName>
        <fullName evidence="1">diguanylate cyclase</fullName>
        <ecNumber evidence="1">2.7.7.65</ecNumber>
    </recommendedName>
</protein>
<dbReference type="Proteomes" id="UP000245887">
    <property type="component" value="Unassembled WGS sequence"/>
</dbReference>
<evidence type="ECO:0000256" key="2">
    <source>
        <dbReference type="ARBA" id="ARBA00034247"/>
    </source>
</evidence>
<evidence type="ECO:0000313" key="8">
    <source>
        <dbReference type="Proteomes" id="UP000245887"/>
    </source>
</evidence>
<evidence type="ECO:0000313" key="5">
    <source>
        <dbReference type="EMBL" id="PAV26011.1"/>
    </source>
</evidence>
<dbReference type="Pfam" id="PF00990">
    <property type="entry name" value="GGDEF"/>
    <property type="match status" value="1"/>
</dbReference>
<dbReference type="PANTHER" id="PTHR45138">
    <property type="entry name" value="REGULATORY COMPONENTS OF SENSORY TRANSDUCTION SYSTEM"/>
    <property type="match status" value="1"/>
</dbReference>
<keyword evidence="3" id="KW-1133">Transmembrane helix</keyword>
<dbReference type="NCBIfam" id="TIGR00254">
    <property type="entry name" value="GGDEF"/>
    <property type="match status" value="1"/>
</dbReference>
<feature type="transmembrane region" description="Helical" evidence="3">
    <location>
        <begin position="12"/>
        <end position="30"/>
    </location>
</feature>
<organism evidence="5 7">
    <name type="scientific">Tamilnaduibacter salinus</name>
    <dbReference type="NCBI Taxonomy" id="1484056"/>
    <lineage>
        <taxon>Bacteria</taxon>
        <taxon>Pseudomonadati</taxon>
        <taxon>Pseudomonadota</taxon>
        <taxon>Gammaproteobacteria</taxon>
        <taxon>Pseudomonadales</taxon>
        <taxon>Marinobacteraceae</taxon>
        <taxon>Tamilnaduibacter</taxon>
    </lineage>
</organism>
<evidence type="ECO:0000313" key="6">
    <source>
        <dbReference type="EMBL" id="PVY78856.1"/>
    </source>
</evidence>
<keyword evidence="3" id="KW-0812">Transmembrane</keyword>
<feature type="domain" description="GGDEF" evidence="4">
    <location>
        <begin position="197"/>
        <end position="327"/>
    </location>
</feature>
<accession>A0A2A2I1W3</accession>
<gene>
    <name evidence="6" type="ORF">C8D92_10159</name>
    <name evidence="5" type="ORF">CF392_07840</name>
</gene>
<dbReference type="InterPro" id="IPR043128">
    <property type="entry name" value="Rev_trsase/Diguanyl_cyclase"/>
</dbReference>
<dbReference type="EMBL" id="QEKQ01000001">
    <property type="protein sequence ID" value="PVY78856.1"/>
    <property type="molecule type" value="Genomic_DNA"/>
</dbReference>
<comment type="caution">
    <text evidence="5">The sequence shown here is derived from an EMBL/GenBank/DDBJ whole genome shotgun (WGS) entry which is preliminary data.</text>
</comment>
<dbReference type="Proteomes" id="UP000218332">
    <property type="component" value="Unassembled WGS sequence"/>
</dbReference>
<dbReference type="EC" id="2.7.7.65" evidence="1"/>